<gene>
    <name evidence="2" type="ORF">ACFQ5G_34305</name>
</gene>
<dbReference type="RefSeq" id="WP_317793793.1">
    <property type="nucleotide sequence ID" value="NZ_AP028461.1"/>
</dbReference>
<comment type="caution">
    <text evidence="2">The sequence shown here is derived from an EMBL/GenBank/DDBJ whole genome shotgun (WGS) entry which is preliminary data.</text>
</comment>
<evidence type="ECO:0000259" key="1">
    <source>
        <dbReference type="Pfam" id="PF12770"/>
    </source>
</evidence>
<keyword evidence="3" id="KW-1185">Reference proteome</keyword>
<evidence type="ECO:0000313" key="2">
    <source>
        <dbReference type="EMBL" id="MFD1370434.1"/>
    </source>
</evidence>
<dbReference type="Pfam" id="PF12770">
    <property type="entry name" value="CHAT"/>
    <property type="match status" value="1"/>
</dbReference>
<reference evidence="3" key="1">
    <citation type="journal article" date="2019" name="Int. J. Syst. Evol. Microbiol.">
        <title>The Global Catalogue of Microorganisms (GCM) 10K type strain sequencing project: providing services to taxonomists for standard genome sequencing and annotation.</title>
        <authorList>
            <consortium name="The Broad Institute Genomics Platform"/>
            <consortium name="The Broad Institute Genome Sequencing Center for Infectious Disease"/>
            <person name="Wu L."/>
            <person name="Ma J."/>
        </authorList>
    </citation>
    <scope>NUCLEOTIDE SEQUENCE [LARGE SCALE GENOMIC DNA]</scope>
    <source>
        <strain evidence="3">CCM 7526</strain>
    </source>
</reference>
<sequence>MDDVLLLGYAGVALAASGHGDVDAAIDTVLALPDGAPGRAHLAAALIAAIVRDGKVEPTRMRSLNGLVAAADADPPQSPTWPALRAGVTAMCITFAAAYGEVHDPRTALIEVEKLAAEAGPGSPAAMLLDSARHGLGFLTALREGDESSIQQLPERVARLREQAATSMPQALPTADVLVALSDLAVANRTGADLLEPMRRLRVATDALAADDPLRAMGKDTLNSIGPLIGLAPEDLDDPRGTDGFDEVYGLAIRLNHEAMKLLDGGEETDPAKIEQAIGKMREAVASLGPDDPQRPFHLSGLALTILRRSEVTNSIAGLPEARDLLLEARESAGGAHHAQWAWINQIYSAVEQRLTGTGTAHQDAVMDALRGHIYQVMVQIDLAGATVAAREASREAADAARWALQAGDPAGAIAALDMGRGLALFAATEVGTIGRRLREAGHPELAGRWDAAVASGEPDRLPTALRREALAALTHNGETALLDPPELGEIQNALQALDADALVYLVPGPDDMPAIPGYAVVAPASGPPSYLHLTGLRTADHDVERYLAASARRDLDVIDDEPAPDAAFTGSLDRLCDWAWRAAIGPLVEKYLPRLGTPADRPPRMVLVPMGNLGLIPWQAARRGDGRYAVELVAISYTASARMLCHAAGQNAVPPAPTGLIVGDPGTGGRTRSLPAARAEAYAIRRSFYPGARYVGRRADGSPSATGPGSTAEVTAWLSDTGPGAGAMLHLACHGFMATEGVPTAYVLLADGDRLTAESLGPLMARTPQRQIGLVVLAACHTGQAINGYDEAYSLGTAFLAAGVRSVLSTQWSVPDSDTSVLMYMFHHFRMDRRRPVWAALRDAQLWMLDPHRQVPDRMPAELRHQLRTADPAAVVSWAGFLHWGR</sequence>
<evidence type="ECO:0000313" key="3">
    <source>
        <dbReference type="Proteomes" id="UP001597183"/>
    </source>
</evidence>
<protein>
    <submittedName>
        <fullName evidence="2">CHAT domain-containing protein</fullName>
    </submittedName>
</protein>
<accession>A0ABW4AHZ5</accession>
<dbReference type="Proteomes" id="UP001597183">
    <property type="component" value="Unassembled WGS sequence"/>
</dbReference>
<feature type="domain" description="CHAT" evidence="1">
    <location>
        <begin position="575"/>
        <end position="886"/>
    </location>
</feature>
<dbReference type="EMBL" id="JBHTMK010000044">
    <property type="protein sequence ID" value="MFD1370434.1"/>
    <property type="molecule type" value="Genomic_DNA"/>
</dbReference>
<dbReference type="InterPro" id="IPR024983">
    <property type="entry name" value="CHAT_dom"/>
</dbReference>
<organism evidence="2 3">
    <name type="scientific">Actinoplanes sichuanensis</name>
    <dbReference type="NCBI Taxonomy" id="512349"/>
    <lineage>
        <taxon>Bacteria</taxon>
        <taxon>Bacillati</taxon>
        <taxon>Actinomycetota</taxon>
        <taxon>Actinomycetes</taxon>
        <taxon>Micromonosporales</taxon>
        <taxon>Micromonosporaceae</taxon>
        <taxon>Actinoplanes</taxon>
    </lineage>
</organism>
<proteinExistence type="predicted"/>
<name>A0ABW4AHZ5_9ACTN</name>